<dbReference type="CDD" id="cd03399">
    <property type="entry name" value="SPFH_flotillin"/>
    <property type="match status" value="1"/>
</dbReference>
<name>A0A160TPB3_9ZZZZ</name>
<dbReference type="GO" id="GO:0005886">
    <property type="term" value="C:plasma membrane"/>
    <property type="evidence" value="ECO:0007669"/>
    <property type="project" value="UniProtKB-SubCell"/>
</dbReference>
<proteinExistence type="inferred from homology"/>
<evidence type="ECO:0000256" key="5">
    <source>
        <dbReference type="SAM" id="Coils"/>
    </source>
</evidence>
<reference evidence="10" key="1">
    <citation type="submission" date="2015-10" db="EMBL/GenBank/DDBJ databases">
        <authorList>
            <person name="Gilbert D.G."/>
        </authorList>
    </citation>
    <scope>NUCLEOTIDE SEQUENCE</scope>
</reference>
<evidence type="ECO:0000259" key="9">
    <source>
        <dbReference type="Pfam" id="PF15975"/>
    </source>
</evidence>
<dbReference type="InterPro" id="IPR027705">
    <property type="entry name" value="Flotillin_fam"/>
</dbReference>
<dbReference type="Pfam" id="PF15975">
    <property type="entry name" value="Flot"/>
    <property type="match status" value="1"/>
</dbReference>
<dbReference type="AlphaFoldDB" id="A0A160TPB3"/>
<evidence type="ECO:0000256" key="4">
    <source>
        <dbReference type="ARBA" id="ARBA00023136"/>
    </source>
</evidence>
<evidence type="ECO:0000313" key="10">
    <source>
        <dbReference type="EMBL" id="CUS50323.1"/>
    </source>
</evidence>
<gene>
    <name evidence="10" type="ORF">MGWOODY_XGa2028</name>
</gene>
<evidence type="ECO:0000259" key="8">
    <source>
        <dbReference type="Pfam" id="PF01145"/>
    </source>
</evidence>
<organism evidence="10">
    <name type="scientific">hydrothermal vent metagenome</name>
    <dbReference type="NCBI Taxonomy" id="652676"/>
    <lineage>
        <taxon>unclassified sequences</taxon>
        <taxon>metagenomes</taxon>
        <taxon>ecological metagenomes</taxon>
    </lineage>
</organism>
<evidence type="ECO:0000256" key="7">
    <source>
        <dbReference type="SAM" id="Phobius"/>
    </source>
</evidence>
<feature type="compositionally biased region" description="Polar residues" evidence="6">
    <location>
        <begin position="522"/>
        <end position="535"/>
    </location>
</feature>
<keyword evidence="3" id="KW-1003">Cell membrane</keyword>
<feature type="compositionally biased region" description="Basic and acidic residues" evidence="6">
    <location>
        <begin position="542"/>
        <end position="552"/>
    </location>
</feature>
<keyword evidence="7" id="KW-0812">Transmembrane</keyword>
<dbReference type="SUPFAM" id="SSF117892">
    <property type="entry name" value="Band 7/SPFH domain"/>
    <property type="match status" value="1"/>
</dbReference>
<keyword evidence="4 7" id="KW-0472">Membrane</keyword>
<evidence type="ECO:0000256" key="1">
    <source>
        <dbReference type="ARBA" id="ARBA00004236"/>
    </source>
</evidence>
<dbReference type="Pfam" id="PF01145">
    <property type="entry name" value="Band_7"/>
    <property type="match status" value="1"/>
</dbReference>
<feature type="region of interest" description="Disordered" evidence="6">
    <location>
        <begin position="516"/>
        <end position="552"/>
    </location>
</feature>
<dbReference type="PANTHER" id="PTHR13806">
    <property type="entry name" value="FLOTILLIN-RELATED"/>
    <property type="match status" value="1"/>
</dbReference>
<dbReference type="EMBL" id="CZRL01000022">
    <property type="protein sequence ID" value="CUS50323.1"/>
    <property type="molecule type" value="Genomic_DNA"/>
</dbReference>
<protein>
    <submittedName>
        <fullName evidence="10">Inner membrane protein YqiK</fullName>
    </submittedName>
</protein>
<accession>A0A160TPB3</accession>
<keyword evidence="7" id="KW-1133">Transmembrane helix</keyword>
<evidence type="ECO:0000256" key="3">
    <source>
        <dbReference type="ARBA" id="ARBA00022475"/>
    </source>
</evidence>
<dbReference type="InterPro" id="IPR031905">
    <property type="entry name" value="Flotillin_C"/>
</dbReference>
<feature type="domain" description="Flotillin C-terminal" evidence="9">
    <location>
        <begin position="387"/>
        <end position="511"/>
    </location>
</feature>
<feature type="transmembrane region" description="Helical" evidence="7">
    <location>
        <begin position="6"/>
        <end position="24"/>
    </location>
</feature>
<dbReference type="PANTHER" id="PTHR13806:SF31">
    <property type="entry name" value="FLOTILLIN-LIKE PROTEIN 1-RELATED"/>
    <property type="match status" value="1"/>
</dbReference>
<evidence type="ECO:0000256" key="2">
    <source>
        <dbReference type="ARBA" id="ARBA00007161"/>
    </source>
</evidence>
<comment type="similarity">
    <text evidence="2">Belongs to the band 7/mec-2 family. Flotillin subfamily.</text>
</comment>
<sequence>MYWVWLIIVVIAIILAIVLLNRFYRKASREVALIRTGLGGQKIITDGGFLALPFLHRVSEVNMKTTRLEVVRSGDKSIITTDRLRVDATVEFYVRVDPTDSGVATAAQALAGKTFRSEDLAETLDGKLVDAVLSIAANYTMDELQNERGRYVGQVEDILKLNLAQNGLLLESVSLTRLDQTPFHTLDENNAFNAIGLRRLAEIVSNSKKERAVIEADAEIAVRKSKLDATKERLNIDQQEEEAQIQQRLNIERERAASDATITEEQTEAEQRQEFARIEKEKEVKAKEIQSGREIRRAELEATQASELRRLEREIVVAAQQAAVAQAQVQVEEAKAEEVRAKEALETTKEIAVAEREREIAMIRAHEQAEVDKTRVSSESGTLLAMAKAEAEATTTRAAAKRTELLATAEGEAALIASENSQSDDLIEMKLHMRKLEILPDVVESMVKPAEKIDSIRINHVSGFGNSGGGGGSGSDTSGSDKAVVNQVVDGVLSMALQLPAVKKLGEEIGINIGDGIKGISDQVSEQDNSQPASESSEDQEAFDRWKSNHGK</sequence>
<feature type="domain" description="Band 7" evidence="8">
    <location>
        <begin position="31"/>
        <end position="182"/>
    </location>
</feature>
<keyword evidence="5" id="KW-0175">Coiled coil</keyword>
<dbReference type="Gene3D" id="3.30.479.30">
    <property type="entry name" value="Band 7 domain"/>
    <property type="match status" value="1"/>
</dbReference>
<evidence type="ECO:0000256" key="6">
    <source>
        <dbReference type="SAM" id="MobiDB-lite"/>
    </source>
</evidence>
<dbReference type="InterPro" id="IPR036013">
    <property type="entry name" value="Band_7/SPFH_dom_sf"/>
</dbReference>
<feature type="coiled-coil region" evidence="5">
    <location>
        <begin position="308"/>
        <end position="351"/>
    </location>
</feature>
<dbReference type="InterPro" id="IPR001107">
    <property type="entry name" value="Band_7"/>
</dbReference>
<comment type="subcellular location">
    <subcellularLocation>
        <location evidence="1">Cell membrane</location>
    </subcellularLocation>
</comment>